<dbReference type="Gene3D" id="3.90.1300.10">
    <property type="entry name" value="Amidase signature (AS) domain"/>
    <property type="match status" value="1"/>
</dbReference>
<dbReference type="PANTHER" id="PTHR11895:SF76">
    <property type="entry name" value="INDOLEACETAMIDE HYDROLASE"/>
    <property type="match status" value="1"/>
</dbReference>
<dbReference type="Proteomes" id="UP000435802">
    <property type="component" value="Unassembled WGS sequence"/>
</dbReference>
<dbReference type="EC" id="3.5.1.4" evidence="2"/>
<proteinExistence type="predicted"/>
<dbReference type="Pfam" id="PF01425">
    <property type="entry name" value="Amidase"/>
    <property type="match status" value="1"/>
</dbReference>
<dbReference type="PANTHER" id="PTHR11895">
    <property type="entry name" value="TRANSAMIDASE"/>
    <property type="match status" value="1"/>
</dbReference>
<feature type="domain" description="Amidase" evidence="1">
    <location>
        <begin position="70"/>
        <end position="497"/>
    </location>
</feature>
<reference evidence="2 3" key="1">
    <citation type="submission" date="2019-12" db="EMBL/GenBank/DDBJ databases">
        <title>Shinella kummerowiae sp. nov., a symbiotic bacterium isolated from root nodules of the herbal legume Kummerowia stipulacea.</title>
        <authorList>
            <person name="Gao J."/>
        </authorList>
    </citation>
    <scope>NUCLEOTIDE SEQUENCE [LARGE SCALE GENOMIC DNA]</scope>
    <source>
        <strain evidence="2 3">CCBAU 25048</strain>
    </source>
</reference>
<keyword evidence="3" id="KW-1185">Reference proteome</keyword>
<accession>A0A6N8S642</accession>
<gene>
    <name evidence="2" type="ORF">GR138_01575</name>
</gene>
<dbReference type="InterPro" id="IPR000120">
    <property type="entry name" value="Amidase"/>
</dbReference>
<evidence type="ECO:0000313" key="3">
    <source>
        <dbReference type="Proteomes" id="UP000435802"/>
    </source>
</evidence>
<dbReference type="InterPro" id="IPR036928">
    <property type="entry name" value="AS_sf"/>
</dbReference>
<comment type="caution">
    <text evidence="2">The sequence shown here is derived from an EMBL/GenBank/DDBJ whole genome shotgun (WGS) entry which is preliminary data.</text>
</comment>
<dbReference type="InterPro" id="IPR023631">
    <property type="entry name" value="Amidase_dom"/>
</dbReference>
<dbReference type="EMBL" id="WUMK01000001">
    <property type="protein sequence ID" value="MXN43857.1"/>
    <property type="molecule type" value="Genomic_DNA"/>
</dbReference>
<dbReference type="AlphaFoldDB" id="A0A6N8S642"/>
<organism evidence="2 3">
    <name type="scientific">Shinella kummerowiae</name>
    <dbReference type="NCBI Taxonomy" id="417745"/>
    <lineage>
        <taxon>Bacteria</taxon>
        <taxon>Pseudomonadati</taxon>
        <taxon>Pseudomonadota</taxon>
        <taxon>Alphaproteobacteria</taxon>
        <taxon>Hyphomicrobiales</taxon>
        <taxon>Rhizobiaceae</taxon>
        <taxon>Shinella</taxon>
    </lineage>
</organism>
<name>A0A6N8S642_9HYPH</name>
<dbReference type="SUPFAM" id="SSF75304">
    <property type="entry name" value="Amidase signature (AS) enzymes"/>
    <property type="match status" value="1"/>
</dbReference>
<dbReference type="NCBIfam" id="NF005686">
    <property type="entry name" value="PRK07486.1"/>
    <property type="match status" value="1"/>
</dbReference>
<keyword evidence="2" id="KW-0378">Hydrolase</keyword>
<sequence length="516" mass="55710">MCARLVRSPRSGFSRWPSARGFEAGWRYSVGPASSSVRRTPEPTLQDITALSALALSAAISERRLDCRSVMAAYLSRIAAINPQINAIVSLRPEEELLAEAEAADRALAAGEYRGWLHGMPFAVKDLSEAKGILCSFGSANYADFVPDYDDIHVERIRAAGAIIIGKTNAPEMGLGSHSYNPVFGVTRNPYDTGKSAGGSSGGAAAALAARLVPVADGSDMMGSLRNPAGFNNVVGFRPSFGRVPSLGNELFLGQLAVNGPMGRTVADVAALFATQAGHDPRDPLSLTDETLSLDAHRDLSGVRIGWLGDFGGYLPFEPGVLELCRASLDVFRGLGCTVEEVAPGFDMARLWQTWRTLRHFLVANGQAADYADPARRARMKPEMIWEIENGHQLSAKDVYAASLARSDWHRYVAELFETYDFLILPSAQVFPFDAELDWPKAIDGRAMDTYHRWMEVVIGPTLAGLPVAAMPAGFGTNGLPAGIQIIGRARADRDVLAAAASYERATDWLARHPQF</sequence>
<evidence type="ECO:0000259" key="1">
    <source>
        <dbReference type="Pfam" id="PF01425"/>
    </source>
</evidence>
<dbReference type="OrthoDB" id="9814821at2"/>
<protein>
    <submittedName>
        <fullName evidence="2">Amidase</fullName>
        <ecNumber evidence="2">3.5.1.4</ecNumber>
    </submittedName>
</protein>
<evidence type="ECO:0000313" key="2">
    <source>
        <dbReference type="EMBL" id="MXN43857.1"/>
    </source>
</evidence>
<dbReference type="GO" id="GO:0004040">
    <property type="term" value="F:amidase activity"/>
    <property type="evidence" value="ECO:0007669"/>
    <property type="project" value="UniProtKB-EC"/>
</dbReference>